<feature type="compositionally biased region" description="Polar residues" evidence="1">
    <location>
        <begin position="38"/>
        <end position="48"/>
    </location>
</feature>
<dbReference type="AlphaFoldDB" id="A0A4Q2D322"/>
<comment type="caution">
    <text evidence="2">The sequence shown here is derived from an EMBL/GenBank/DDBJ whole genome shotgun (WGS) entry which is preliminary data.</text>
</comment>
<feature type="compositionally biased region" description="Low complexity" evidence="1">
    <location>
        <begin position="49"/>
        <end position="58"/>
    </location>
</feature>
<gene>
    <name evidence="2" type="ORF">EST38_g13289</name>
</gene>
<name>A0A4Q2D322_9AGAR</name>
<evidence type="ECO:0000313" key="3">
    <source>
        <dbReference type="Proteomes" id="UP000290288"/>
    </source>
</evidence>
<dbReference type="Proteomes" id="UP000290288">
    <property type="component" value="Unassembled WGS sequence"/>
</dbReference>
<protein>
    <submittedName>
        <fullName evidence="2">Uncharacterized protein</fullName>
    </submittedName>
</protein>
<reference evidence="2 3" key="1">
    <citation type="submission" date="2019-01" db="EMBL/GenBank/DDBJ databases">
        <title>Draft genome sequence of Psathyrella aberdarensis IHI B618.</title>
        <authorList>
            <person name="Buettner E."/>
            <person name="Kellner H."/>
        </authorList>
    </citation>
    <scope>NUCLEOTIDE SEQUENCE [LARGE SCALE GENOMIC DNA]</scope>
    <source>
        <strain evidence="2 3">IHI B618</strain>
    </source>
</reference>
<evidence type="ECO:0000313" key="2">
    <source>
        <dbReference type="EMBL" id="RXW12565.1"/>
    </source>
</evidence>
<evidence type="ECO:0000256" key="1">
    <source>
        <dbReference type="SAM" id="MobiDB-lite"/>
    </source>
</evidence>
<feature type="region of interest" description="Disordered" evidence="1">
    <location>
        <begin position="36"/>
        <end position="74"/>
    </location>
</feature>
<dbReference type="OrthoDB" id="2847449at2759"/>
<organism evidence="2 3">
    <name type="scientific">Candolleomyces aberdarensis</name>
    <dbReference type="NCBI Taxonomy" id="2316362"/>
    <lineage>
        <taxon>Eukaryota</taxon>
        <taxon>Fungi</taxon>
        <taxon>Dikarya</taxon>
        <taxon>Basidiomycota</taxon>
        <taxon>Agaricomycotina</taxon>
        <taxon>Agaricomycetes</taxon>
        <taxon>Agaricomycetidae</taxon>
        <taxon>Agaricales</taxon>
        <taxon>Agaricineae</taxon>
        <taxon>Psathyrellaceae</taxon>
        <taxon>Candolleomyces</taxon>
    </lineage>
</organism>
<keyword evidence="3" id="KW-1185">Reference proteome</keyword>
<dbReference type="EMBL" id="SDEE01001199">
    <property type="protein sequence ID" value="RXW12565.1"/>
    <property type="molecule type" value="Genomic_DNA"/>
</dbReference>
<feature type="region of interest" description="Disordered" evidence="1">
    <location>
        <begin position="98"/>
        <end position="134"/>
    </location>
</feature>
<proteinExistence type="predicted"/>
<accession>A0A4Q2D322</accession>
<sequence length="193" mass="21844">MKNIKVSRNVAFNHNQEVKAVDTPGLGLEEGLDVPNISPITDQRNKITSQSSSPAQAPYQMLTKDDNPTSDNEIPLENLADLLQPQTSKLHNRKIMIDYKKAGNPDTRKPAESALNRERTRQLNKARREKEQERTLLSKTTIEEVIDVDAPLPRDVQEALGDSESQEWLGAVMEELDNLKRMGTWEMEELQKG</sequence>